<evidence type="ECO:0000313" key="2">
    <source>
        <dbReference type="EMBL" id="MBB5018400.1"/>
    </source>
</evidence>
<protein>
    <submittedName>
        <fullName evidence="2">Pimeloyl-ACP methyl ester carboxylesterase</fullName>
    </submittedName>
</protein>
<evidence type="ECO:0000259" key="1">
    <source>
        <dbReference type="Pfam" id="PF12697"/>
    </source>
</evidence>
<dbReference type="SUPFAM" id="SSF53474">
    <property type="entry name" value="alpha/beta-Hydrolases"/>
    <property type="match status" value="1"/>
</dbReference>
<dbReference type="InterPro" id="IPR029058">
    <property type="entry name" value="AB_hydrolase_fold"/>
</dbReference>
<sequence>MIPQTVPAKDRIQFSHANGFPAGSYRQLFAALADRFDIDHIDTIGHDPRYPVTEGWPHLVTELIHDIERHSAYPVIGVGHSLGGFLTYLTAIQRPDLFRVIILLDSPIMGRLKSAAVGLSKRLGMMEHITPAGVCKHRRAQWPSKADAVRYFQGKPLFAKVDPQCLADYVEHGTIEVGQGVRLRFDPRIEYQIYCSLPHRYPETRGRLRVPAAFIGGAHSNVVDRSDIANMRRHHGMECRQIQGGHLFPLEYPAQTANMIHELVLALG</sequence>
<dbReference type="Proteomes" id="UP000575898">
    <property type="component" value="Unassembled WGS sequence"/>
</dbReference>
<organism evidence="2 3">
    <name type="scientific">Chitinivorax tropicus</name>
    <dbReference type="NCBI Taxonomy" id="714531"/>
    <lineage>
        <taxon>Bacteria</taxon>
        <taxon>Pseudomonadati</taxon>
        <taxon>Pseudomonadota</taxon>
        <taxon>Betaproteobacteria</taxon>
        <taxon>Chitinivorax</taxon>
    </lineage>
</organism>
<gene>
    <name evidence="2" type="ORF">HNQ59_001688</name>
</gene>
<comment type="caution">
    <text evidence="2">The sequence shown here is derived from an EMBL/GenBank/DDBJ whole genome shotgun (WGS) entry which is preliminary data.</text>
</comment>
<reference evidence="2 3" key="1">
    <citation type="submission" date="2020-08" db="EMBL/GenBank/DDBJ databases">
        <title>Genomic Encyclopedia of Type Strains, Phase IV (KMG-IV): sequencing the most valuable type-strain genomes for metagenomic binning, comparative biology and taxonomic classification.</title>
        <authorList>
            <person name="Goeker M."/>
        </authorList>
    </citation>
    <scope>NUCLEOTIDE SEQUENCE [LARGE SCALE GENOMIC DNA]</scope>
    <source>
        <strain evidence="2 3">DSM 27165</strain>
    </source>
</reference>
<dbReference type="InterPro" id="IPR000073">
    <property type="entry name" value="AB_hydrolase_1"/>
</dbReference>
<dbReference type="Pfam" id="PF12697">
    <property type="entry name" value="Abhydrolase_6"/>
    <property type="match status" value="1"/>
</dbReference>
<keyword evidence="3" id="KW-1185">Reference proteome</keyword>
<dbReference type="RefSeq" id="WP_184037615.1">
    <property type="nucleotide sequence ID" value="NZ_JACHHY010000008.1"/>
</dbReference>
<dbReference type="EMBL" id="JACHHY010000008">
    <property type="protein sequence ID" value="MBB5018400.1"/>
    <property type="molecule type" value="Genomic_DNA"/>
</dbReference>
<proteinExistence type="predicted"/>
<dbReference type="Gene3D" id="3.40.50.1820">
    <property type="entry name" value="alpha/beta hydrolase"/>
    <property type="match status" value="1"/>
</dbReference>
<evidence type="ECO:0000313" key="3">
    <source>
        <dbReference type="Proteomes" id="UP000575898"/>
    </source>
</evidence>
<name>A0A840MJ14_9PROT</name>
<feature type="domain" description="AB hydrolase-1" evidence="1">
    <location>
        <begin position="16"/>
        <end position="257"/>
    </location>
</feature>
<accession>A0A840MJ14</accession>
<dbReference type="AlphaFoldDB" id="A0A840MJ14"/>